<accession>A0AAD6J7U4</accession>
<reference evidence="2" key="1">
    <citation type="submission" date="2023-01" db="EMBL/GenBank/DDBJ databases">
        <title>The chitinases involved in constricting ring structure development in the nematode-trapping fungus Drechslerella dactyloides.</title>
        <authorList>
            <person name="Wang R."/>
            <person name="Zhang L."/>
            <person name="Tang P."/>
            <person name="Li S."/>
            <person name="Liang L."/>
        </authorList>
    </citation>
    <scope>NUCLEOTIDE SEQUENCE</scope>
    <source>
        <strain evidence="2">YMF1.00031</strain>
    </source>
</reference>
<comment type="caution">
    <text evidence="2">The sequence shown here is derived from an EMBL/GenBank/DDBJ whole genome shotgun (WGS) entry which is preliminary data.</text>
</comment>
<name>A0AAD6J7U4_DREDA</name>
<dbReference type="Proteomes" id="UP001221413">
    <property type="component" value="Unassembled WGS sequence"/>
</dbReference>
<sequence>MPSRRQRADGNMYQTAGLGRGGTASETDRSRKSTGGHGDKVTGGEERRKTTMEKTKEAEVARLSGACRLLPASTSREERAKDSADSALGLVRSG</sequence>
<evidence type="ECO:0000313" key="2">
    <source>
        <dbReference type="EMBL" id="KAJ6264256.1"/>
    </source>
</evidence>
<keyword evidence="3" id="KW-1185">Reference proteome</keyword>
<evidence type="ECO:0000313" key="3">
    <source>
        <dbReference type="Proteomes" id="UP001221413"/>
    </source>
</evidence>
<protein>
    <submittedName>
        <fullName evidence="2">Uncharacterized protein</fullName>
    </submittedName>
</protein>
<feature type="compositionally biased region" description="Basic and acidic residues" evidence="1">
    <location>
        <begin position="75"/>
        <end position="84"/>
    </location>
</feature>
<dbReference type="EMBL" id="JAQGDS010000001">
    <property type="protein sequence ID" value="KAJ6264256.1"/>
    <property type="molecule type" value="Genomic_DNA"/>
</dbReference>
<evidence type="ECO:0000256" key="1">
    <source>
        <dbReference type="SAM" id="MobiDB-lite"/>
    </source>
</evidence>
<feature type="compositionally biased region" description="Basic and acidic residues" evidence="1">
    <location>
        <begin position="26"/>
        <end position="59"/>
    </location>
</feature>
<organism evidence="2 3">
    <name type="scientific">Drechslerella dactyloides</name>
    <name type="common">Nematode-trapping fungus</name>
    <name type="synonym">Arthrobotrys dactyloides</name>
    <dbReference type="NCBI Taxonomy" id="74499"/>
    <lineage>
        <taxon>Eukaryota</taxon>
        <taxon>Fungi</taxon>
        <taxon>Dikarya</taxon>
        <taxon>Ascomycota</taxon>
        <taxon>Pezizomycotina</taxon>
        <taxon>Orbiliomycetes</taxon>
        <taxon>Orbiliales</taxon>
        <taxon>Orbiliaceae</taxon>
        <taxon>Drechslerella</taxon>
    </lineage>
</organism>
<feature type="region of interest" description="Disordered" evidence="1">
    <location>
        <begin position="71"/>
        <end position="94"/>
    </location>
</feature>
<proteinExistence type="predicted"/>
<dbReference type="AlphaFoldDB" id="A0AAD6J7U4"/>
<feature type="region of interest" description="Disordered" evidence="1">
    <location>
        <begin position="1"/>
        <end position="59"/>
    </location>
</feature>
<gene>
    <name evidence="2" type="ORF">Dda_0400</name>
</gene>